<dbReference type="Gene3D" id="3.30.70.270">
    <property type="match status" value="1"/>
</dbReference>
<name>A0A5J4VKP0_9EUKA</name>
<protein>
    <submittedName>
        <fullName evidence="1">Uncharacterized protein</fullName>
    </submittedName>
</protein>
<accession>A0A5J4VKP0</accession>
<comment type="caution">
    <text evidence="1">The sequence shown here is derived from an EMBL/GenBank/DDBJ whole genome shotgun (WGS) entry which is preliminary data.</text>
</comment>
<dbReference type="SUPFAM" id="SSF56672">
    <property type="entry name" value="DNA/RNA polymerases"/>
    <property type="match status" value="1"/>
</dbReference>
<dbReference type="Gene3D" id="3.10.10.10">
    <property type="entry name" value="HIV Type 1 Reverse Transcriptase, subunit A, domain 1"/>
    <property type="match status" value="1"/>
</dbReference>
<dbReference type="EMBL" id="SNRW01006520">
    <property type="protein sequence ID" value="KAA6382909.1"/>
    <property type="molecule type" value="Genomic_DNA"/>
</dbReference>
<dbReference type="Proteomes" id="UP000324800">
    <property type="component" value="Unassembled WGS sequence"/>
</dbReference>
<proteinExistence type="predicted"/>
<dbReference type="InterPro" id="IPR043502">
    <property type="entry name" value="DNA/RNA_pol_sf"/>
</dbReference>
<evidence type="ECO:0000313" key="1">
    <source>
        <dbReference type="EMBL" id="KAA6382909.1"/>
    </source>
</evidence>
<sequence length="458" mass="52044">MVTMGTAEEDDMMGHDILAELETPVISSSLTPVKDLCTSALVQVLAELDERVQIKDDQKEDQGKTASYESLKANTRSQSVLRTMIKDQTQIEKISTNGLADTALIVREAIRNRMDFFWDVTKDVRTEISKDAEGLVEIKPPERSEEHKIPKATEEAEEALKAIQKKFFVIITMLLGVNTSMLEGFIDSDKLEVALAISAETMAIPSAARRRNIYKFHQNSSAREMRTDPSFNMSNTVKEKFLLKSFHEAKKAEKPSKSGFFQQKQTEKTRQNGLFFVASTNPDQELQRKITPLGGALKQVKQWEKLGLTNITNGLQIPWSTSGPPSGTGLKTCIYTKNDAASLLRIQMEVLQKRIFVQTNAKFFSPEFLVTEPDGKDRFILNTKMQNIHMAPIPFKMENHTTIAQTLWKEAWLTKFDLIEAQSHLSISEIDQQYLRFWFGITQILKSIRQMEARHPHV</sequence>
<evidence type="ECO:0000313" key="2">
    <source>
        <dbReference type="Proteomes" id="UP000324800"/>
    </source>
</evidence>
<reference evidence="1 2" key="1">
    <citation type="submission" date="2019-03" db="EMBL/GenBank/DDBJ databases">
        <title>Single cell metagenomics reveals metabolic interactions within the superorganism composed of flagellate Streblomastix strix and complex community of Bacteroidetes bacteria on its surface.</title>
        <authorList>
            <person name="Treitli S.C."/>
            <person name="Kolisko M."/>
            <person name="Husnik F."/>
            <person name="Keeling P."/>
            <person name="Hampl V."/>
        </authorList>
    </citation>
    <scope>NUCLEOTIDE SEQUENCE [LARGE SCALE GENOMIC DNA]</scope>
    <source>
        <strain evidence="1">ST1C</strain>
    </source>
</reference>
<dbReference type="OrthoDB" id="2348824at2759"/>
<dbReference type="InterPro" id="IPR043128">
    <property type="entry name" value="Rev_trsase/Diguanyl_cyclase"/>
</dbReference>
<organism evidence="1 2">
    <name type="scientific">Streblomastix strix</name>
    <dbReference type="NCBI Taxonomy" id="222440"/>
    <lineage>
        <taxon>Eukaryota</taxon>
        <taxon>Metamonada</taxon>
        <taxon>Preaxostyla</taxon>
        <taxon>Oxymonadida</taxon>
        <taxon>Streblomastigidae</taxon>
        <taxon>Streblomastix</taxon>
    </lineage>
</organism>
<gene>
    <name evidence="1" type="ORF">EZS28_021564</name>
</gene>
<dbReference type="AlphaFoldDB" id="A0A5J4VKP0"/>